<evidence type="ECO:0000259" key="3">
    <source>
        <dbReference type="Pfam" id="PF24713"/>
    </source>
</evidence>
<dbReference type="AlphaFoldDB" id="A0AAU9K926"/>
<keyword evidence="1" id="KW-0175">Coiled coil</keyword>
<sequence>MEEEQKLDSLEMIKELQQEHQANNENPEIEEMQKKLKISRKKQENAKYKSALSQELMQELRQKFQNSLNKLNSIDTRDVATKEVRLLIERNNSMEALRIYIGCLGEHRKAKSPLAREQEVLLIGYISQIYEEKLIEDKNSPLRLLVRLAEIVQMYFKDLNRKVHEAAADSMCMIYKYSLPKNSQQVVFTFMFEPLNSILSSGIDVQAQQAAALTIFKWSELLTQEKDKETLNVLLQRVMTLFLKLRADFADLVSAIGLMVETVGFQVISESIIPLLTKLIQYLKCTNNYAHLLKIEACRLLSFFAAYFRENGGFEAGQIVYEIINALKEVRTDKLPLVQSAAREALKGWEMLSSSPISIEDPKISRELKKSDIKESKDSIELPQIKSTSQPPVKSIFPNHFKAIRDLVKIQKEKSQKSNLPQVEKSVQRWGISKPGYLKRGSGQYSYAEHEGAVNINRALDKRTSVKEYLQQKRLNSAPPRETVEILYKKDSQLNVYKRQEENKEKNSFIEEKVSGNEQISAASWQKEEENKFMGFEVADTEKPTESGNLGIYPKDQLKDGDFIVRKKVPPKVTTTAAPEEVNEAPKEEQEVFFLHERQESQFLNPSDYPKLKALREGGYKPTPSSLVSDSVELKGENKPKNPPEISSQNQIEQLQEFELISAIRNNPALKEEFYQKALSIKADGHLNNLFKIPEESLKDSEKAQENLKDILAKVPNAVQIANPIEKIDEKIGSPRHVESAIAKKSRSIEDPRKQFEKEEHHYGHEGFPPASIENPNEIAAIKAANIKIKEIGSPKANIAGRQEFYHDDELVPNIPKNKPDMPENEDEFANKAISQKKSAENIGNPDISIKKMPKKALDIQIQSHSFNFIPPKKDSKIQEFKQNELNSKLKEEIGQSLTEFKAQIIEEVIQQKPKIEDQIEFIEEEPELRKSYIHPPIKAQKNSSMKQFNEAFKESVYELQDQMEQAFDLMAGQLNSIEERIFSAQETLYLLTAYNELSLKDTEKSSLKSPMWTQTLVSTEIQTSFVKPDLEEPEKPKLSHKASLTSNNPDIDKSIQVSPAELGHKPPSPKSAENPNPQPDPTDLLTLTWSSTIKKLDPSNLDSAYKSILETGDDIYLLRLMHKTGPCFHHFSPATSSAVLSRLSLILNSNFIESLSLTWLLESIQLGCITVISSDEKTQVIDALERISYSNDEEGQLASELSSYIQRHI</sequence>
<dbReference type="InterPro" id="IPR057600">
    <property type="entry name" value="TORTIFOLIA1/SINE1-2_N"/>
</dbReference>
<feature type="compositionally biased region" description="Basic and acidic residues" evidence="2">
    <location>
        <begin position="632"/>
        <end position="642"/>
    </location>
</feature>
<organism evidence="5 6">
    <name type="scientific">Blepharisma stoltei</name>
    <dbReference type="NCBI Taxonomy" id="1481888"/>
    <lineage>
        <taxon>Eukaryota</taxon>
        <taxon>Sar</taxon>
        <taxon>Alveolata</taxon>
        <taxon>Ciliophora</taxon>
        <taxon>Postciliodesmatophora</taxon>
        <taxon>Heterotrichea</taxon>
        <taxon>Heterotrichida</taxon>
        <taxon>Blepharismidae</taxon>
        <taxon>Blepharisma</taxon>
    </lineage>
</organism>
<dbReference type="InterPro" id="IPR016024">
    <property type="entry name" value="ARM-type_fold"/>
</dbReference>
<comment type="caution">
    <text evidence="5">The sequence shown here is derived from an EMBL/GenBank/DDBJ whole genome shotgun (WGS) entry which is preliminary data.</text>
</comment>
<name>A0AAU9K926_9CILI</name>
<feature type="region of interest" description="Disordered" evidence="2">
    <location>
        <begin position="1026"/>
        <end position="1084"/>
    </location>
</feature>
<evidence type="ECO:0000256" key="1">
    <source>
        <dbReference type="SAM" id="Coils"/>
    </source>
</evidence>
<evidence type="ECO:0000259" key="4">
    <source>
        <dbReference type="Pfam" id="PF24714"/>
    </source>
</evidence>
<keyword evidence="6" id="KW-1185">Reference proteome</keyword>
<feature type="domain" description="TORTIFOLIA1/SINE1-2 N-terminal" evidence="4">
    <location>
        <begin position="58"/>
        <end position="350"/>
    </location>
</feature>
<dbReference type="PANTHER" id="PTHR31355:SF7">
    <property type="entry name" value="MICROTUBULE-ASSOCIATED PROTEIN TORTIFOLIA1"/>
    <property type="match status" value="1"/>
</dbReference>
<feature type="domain" description="TORTIFOLIA1/TORL1-2 C-terminal" evidence="3">
    <location>
        <begin position="1089"/>
        <end position="1186"/>
    </location>
</feature>
<dbReference type="Gene3D" id="1.25.10.10">
    <property type="entry name" value="Leucine-rich Repeat Variant"/>
    <property type="match status" value="1"/>
</dbReference>
<protein>
    <submittedName>
        <fullName evidence="5">Uncharacterized protein</fullName>
    </submittedName>
</protein>
<dbReference type="Proteomes" id="UP001162131">
    <property type="component" value="Unassembled WGS sequence"/>
</dbReference>
<dbReference type="Pfam" id="PF24713">
    <property type="entry name" value="TOR1L1_C"/>
    <property type="match status" value="1"/>
</dbReference>
<dbReference type="InterPro" id="IPR057599">
    <property type="entry name" value="TORTIFOLIA1/TORL1-2_C"/>
</dbReference>
<dbReference type="GO" id="GO:0005874">
    <property type="term" value="C:microtubule"/>
    <property type="evidence" value="ECO:0007669"/>
    <property type="project" value="InterPro"/>
</dbReference>
<dbReference type="InterPro" id="IPR033337">
    <property type="entry name" value="TORTIFOLIA1/SINE1-2"/>
</dbReference>
<gene>
    <name evidence="5" type="ORF">BSTOLATCC_MIC55598</name>
</gene>
<feature type="region of interest" description="Disordered" evidence="2">
    <location>
        <begin position="614"/>
        <end position="649"/>
    </location>
</feature>
<dbReference type="SUPFAM" id="SSF48371">
    <property type="entry name" value="ARM repeat"/>
    <property type="match status" value="1"/>
</dbReference>
<reference evidence="5" key="1">
    <citation type="submission" date="2021-09" db="EMBL/GenBank/DDBJ databases">
        <authorList>
            <consortium name="AG Swart"/>
            <person name="Singh M."/>
            <person name="Singh A."/>
            <person name="Seah K."/>
            <person name="Emmerich C."/>
        </authorList>
    </citation>
    <scope>NUCLEOTIDE SEQUENCE</scope>
    <source>
        <strain evidence="5">ATCC30299</strain>
    </source>
</reference>
<dbReference type="Pfam" id="PF24714">
    <property type="entry name" value="TOR1L1_N"/>
    <property type="match status" value="1"/>
</dbReference>
<dbReference type="PANTHER" id="PTHR31355">
    <property type="entry name" value="MICROTUBULE-ASSOCIATED PROTEIN TORTIFOLIA1"/>
    <property type="match status" value="1"/>
</dbReference>
<feature type="coiled-coil region" evidence="1">
    <location>
        <begin position="29"/>
        <end position="77"/>
    </location>
</feature>
<dbReference type="InterPro" id="IPR011989">
    <property type="entry name" value="ARM-like"/>
</dbReference>
<evidence type="ECO:0000313" key="6">
    <source>
        <dbReference type="Proteomes" id="UP001162131"/>
    </source>
</evidence>
<evidence type="ECO:0000256" key="2">
    <source>
        <dbReference type="SAM" id="MobiDB-lite"/>
    </source>
</evidence>
<dbReference type="GO" id="GO:0008017">
    <property type="term" value="F:microtubule binding"/>
    <property type="evidence" value="ECO:0007669"/>
    <property type="project" value="InterPro"/>
</dbReference>
<proteinExistence type="predicted"/>
<evidence type="ECO:0000313" key="5">
    <source>
        <dbReference type="EMBL" id="CAG9332144.1"/>
    </source>
</evidence>
<feature type="compositionally biased region" description="Basic and acidic residues" evidence="2">
    <location>
        <begin position="1029"/>
        <end position="1038"/>
    </location>
</feature>
<accession>A0AAU9K926</accession>
<dbReference type="EMBL" id="CAJZBQ010000054">
    <property type="protein sequence ID" value="CAG9332144.1"/>
    <property type="molecule type" value="Genomic_DNA"/>
</dbReference>